<dbReference type="RefSeq" id="WP_112167475.1">
    <property type="nucleotide sequence ID" value="NZ_JBFUVV010000001.1"/>
</dbReference>
<keyword evidence="2" id="KW-1185">Reference proteome</keyword>
<evidence type="ECO:0000313" key="1">
    <source>
        <dbReference type="EMBL" id="RJT13401.1"/>
    </source>
</evidence>
<protein>
    <submittedName>
        <fullName evidence="1">Uncharacterized protein</fullName>
    </submittedName>
</protein>
<dbReference type="EMBL" id="RAHG01000004">
    <property type="protein sequence ID" value="RJT13401.1"/>
    <property type="molecule type" value="Genomic_DNA"/>
</dbReference>
<comment type="caution">
    <text evidence="1">The sequence shown here is derived from an EMBL/GenBank/DDBJ whole genome shotgun (WGS) entry which is preliminary data.</text>
</comment>
<gene>
    <name evidence="1" type="ORF">D5396_11250</name>
</gene>
<reference evidence="1 2" key="1">
    <citation type="submission" date="2018-09" db="EMBL/GenBank/DDBJ databases">
        <authorList>
            <person name="Le Fleche-Mateos A."/>
        </authorList>
    </citation>
    <scope>NUCLEOTIDE SEQUENCE [LARGE SCALE GENOMIC DNA]</scope>
    <source>
        <strain evidence="1 2">DSM 30078</strain>
    </source>
</reference>
<sequence length="191" mass="21525">MNYMYNEIDFEDFKLAKSGQWFIGVFCTKPTGIYISPVNIFEERGDRLDDDVINNFSSKGMNRYASGAPGESRGMMTPFKTYKEGNWLANRAVGMTHHTAVMRKNKLPELYCYGFSLIKINDSFAQLKFSSTSLNSKEGGYVSHSFSRATYSNKGGFFPGTTLMPVHKQQLLATALREYPFSISHIAASQD</sequence>
<organism evidence="1 2">
    <name type="scientific">Rahnella inusitata</name>
    <dbReference type="NCBI Taxonomy" id="58169"/>
    <lineage>
        <taxon>Bacteria</taxon>
        <taxon>Pseudomonadati</taxon>
        <taxon>Pseudomonadota</taxon>
        <taxon>Gammaproteobacteria</taxon>
        <taxon>Enterobacterales</taxon>
        <taxon>Yersiniaceae</taxon>
        <taxon>Rahnella</taxon>
    </lineage>
</organism>
<dbReference type="Proteomes" id="UP000284119">
    <property type="component" value="Unassembled WGS sequence"/>
</dbReference>
<evidence type="ECO:0000313" key="2">
    <source>
        <dbReference type="Proteomes" id="UP000284119"/>
    </source>
</evidence>
<accession>A0ABX9P225</accession>
<name>A0ABX9P225_9GAMM</name>
<proteinExistence type="predicted"/>